<evidence type="ECO:0000313" key="5">
    <source>
        <dbReference type="EMBL" id="GGA96230.1"/>
    </source>
</evidence>
<evidence type="ECO:0000256" key="2">
    <source>
        <dbReference type="ARBA" id="ARBA00022801"/>
    </source>
</evidence>
<dbReference type="Proteomes" id="UP000607559">
    <property type="component" value="Unassembled WGS sequence"/>
</dbReference>
<dbReference type="EMBL" id="BMJC01000002">
    <property type="protein sequence ID" value="GGA96230.1"/>
    <property type="molecule type" value="Genomic_DNA"/>
</dbReference>
<keyword evidence="3" id="KW-0464">Manganese</keyword>
<proteinExistence type="inferred from homology"/>
<dbReference type="PRINTS" id="PR00116">
    <property type="entry name" value="ARGINASE"/>
</dbReference>
<dbReference type="AlphaFoldDB" id="A0A8J2XSL3"/>
<dbReference type="SUPFAM" id="SSF52768">
    <property type="entry name" value="Arginase/deacetylase"/>
    <property type="match status" value="1"/>
</dbReference>
<comment type="caution">
    <text evidence="5">The sequence shown here is derived from an EMBL/GenBank/DDBJ whole genome shotgun (WGS) entry which is preliminary data.</text>
</comment>
<comment type="similarity">
    <text evidence="4">Belongs to the arginase family.</text>
</comment>
<protein>
    <recommendedName>
        <fullName evidence="7">Arginase</fullName>
    </recommendedName>
</protein>
<dbReference type="PANTHER" id="PTHR43782">
    <property type="entry name" value="ARGINASE"/>
    <property type="match status" value="1"/>
</dbReference>
<dbReference type="CDD" id="cd09999">
    <property type="entry name" value="Arginase-like_1"/>
    <property type="match status" value="1"/>
</dbReference>
<dbReference type="GO" id="GO:0005829">
    <property type="term" value="C:cytosol"/>
    <property type="evidence" value="ECO:0007669"/>
    <property type="project" value="TreeGrafter"/>
</dbReference>
<dbReference type="GO" id="GO:0004053">
    <property type="term" value="F:arginase activity"/>
    <property type="evidence" value="ECO:0007669"/>
    <property type="project" value="TreeGrafter"/>
</dbReference>
<reference evidence="5" key="2">
    <citation type="submission" date="2020-09" db="EMBL/GenBank/DDBJ databases">
        <authorList>
            <person name="Sun Q."/>
            <person name="Zhou Y."/>
        </authorList>
    </citation>
    <scope>NUCLEOTIDE SEQUENCE</scope>
    <source>
        <strain evidence="5">CGMCC 1.15448</strain>
    </source>
</reference>
<sequence>MIFINPQWQGSGLTDELKFGAETLSLYFNNFDKTTIPLSAKKLTTIDNIKCYEPILEQTSLFRQILADSKLNKVSTIGGDCGIEIVPISYLNKMYQEDICIVYIDAHADLNTPDSSPSKAFHGMPLRTLLGEGNEKFIDLLFSKLNPEQICYVGLRDLDEPEKEYISRHNMTTITNCQYADIQNKIENFKNVYIHLDLDVLDKSEFEFSMFPTTSNGFLVSDVAHLIEKIKKHHNVVGFCITESTATTLEQLDAIKPILDQIEI</sequence>
<keyword evidence="6" id="KW-1185">Reference proteome</keyword>
<dbReference type="PANTHER" id="PTHR43782:SF3">
    <property type="entry name" value="ARGINASE"/>
    <property type="match status" value="1"/>
</dbReference>
<keyword evidence="1" id="KW-0479">Metal-binding</keyword>
<gene>
    <name evidence="5" type="ORF">GCM10011511_19410</name>
</gene>
<dbReference type="InterPro" id="IPR023696">
    <property type="entry name" value="Ureohydrolase_dom_sf"/>
</dbReference>
<accession>A0A8J2XSL3</accession>
<dbReference type="RefSeq" id="WP_188931002.1">
    <property type="nucleotide sequence ID" value="NZ_BMJC01000002.1"/>
</dbReference>
<organism evidence="5 6">
    <name type="scientific">Puia dinghuensis</name>
    <dbReference type="NCBI Taxonomy" id="1792502"/>
    <lineage>
        <taxon>Bacteria</taxon>
        <taxon>Pseudomonadati</taxon>
        <taxon>Bacteroidota</taxon>
        <taxon>Chitinophagia</taxon>
        <taxon>Chitinophagales</taxon>
        <taxon>Chitinophagaceae</taxon>
        <taxon>Puia</taxon>
    </lineage>
</organism>
<evidence type="ECO:0000256" key="3">
    <source>
        <dbReference type="ARBA" id="ARBA00023211"/>
    </source>
</evidence>
<dbReference type="GO" id="GO:0030145">
    <property type="term" value="F:manganese ion binding"/>
    <property type="evidence" value="ECO:0007669"/>
    <property type="project" value="TreeGrafter"/>
</dbReference>
<reference evidence="5" key="1">
    <citation type="journal article" date="2014" name="Int. J. Syst. Evol. Microbiol.">
        <title>Complete genome sequence of Corynebacterium casei LMG S-19264T (=DSM 44701T), isolated from a smear-ripened cheese.</title>
        <authorList>
            <consortium name="US DOE Joint Genome Institute (JGI-PGF)"/>
            <person name="Walter F."/>
            <person name="Albersmeier A."/>
            <person name="Kalinowski J."/>
            <person name="Ruckert C."/>
        </authorList>
    </citation>
    <scope>NUCLEOTIDE SEQUENCE</scope>
    <source>
        <strain evidence="5">CGMCC 1.15448</strain>
    </source>
</reference>
<dbReference type="Pfam" id="PF00491">
    <property type="entry name" value="Arginase"/>
    <property type="match status" value="1"/>
</dbReference>
<dbReference type="InterPro" id="IPR006035">
    <property type="entry name" value="Ureohydrolase"/>
</dbReference>
<evidence type="ECO:0000313" key="6">
    <source>
        <dbReference type="Proteomes" id="UP000607559"/>
    </source>
</evidence>
<evidence type="ECO:0000256" key="4">
    <source>
        <dbReference type="PROSITE-ProRule" id="PRU00742"/>
    </source>
</evidence>
<evidence type="ECO:0000256" key="1">
    <source>
        <dbReference type="ARBA" id="ARBA00022723"/>
    </source>
</evidence>
<dbReference type="Gene3D" id="3.40.800.10">
    <property type="entry name" value="Ureohydrolase domain"/>
    <property type="match status" value="1"/>
</dbReference>
<name>A0A8J2XSL3_9BACT</name>
<keyword evidence="2" id="KW-0378">Hydrolase</keyword>
<dbReference type="PROSITE" id="PS51409">
    <property type="entry name" value="ARGINASE_2"/>
    <property type="match status" value="1"/>
</dbReference>
<evidence type="ECO:0008006" key="7">
    <source>
        <dbReference type="Google" id="ProtNLM"/>
    </source>
</evidence>